<evidence type="ECO:0000256" key="5">
    <source>
        <dbReference type="ARBA" id="ARBA00023014"/>
    </source>
</evidence>
<dbReference type="SFLD" id="SFLDG01103">
    <property type="entry name" value="Uncharacterised_Radical_SAM_Su"/>
    <property type="match status" value="1"/>
</dbReference>
<keyword evidence="4" id="KW-0408">Iron</keyword>
<protein>
    <submittedName>
        <fullName evidence="7">His-Xaa-Ser system radical SAM maturase HxsC</fullName>
    </submittedName>
</protein>
<dbReference type="InterPro" id="IPR050377">
    <property type="entry name" value="Radical_SAM_PqqE_MftC-like"/>
</dbReference>
<reference evidence="7 8" key="1">
    <citation type="submission" date="2017-06" db="EMBL/GenBank/DDBJ databases">
        <authorList>
            <person name="Kim H.J."/>
            <person name="Triplett B.A."/>
        </authorList>
    </citation>
    <scope>NUCLEOTIDE SEQUENCE [LARGE SCALE GENOMIC DNA]</scope>
    <source>
        <strain evidence="7 8">DS15</strain>
    </source>
</reference>
<keyword evidence="3" id="KW-0479">Metal-binding</keyword>
<proteinExistence type="predicted"/>
<sequence>MIPLVLNAESDAEAPFVTRLASRRSADPRESFCLSSTPTQSLWCGMEGLFTLAHPMDALTGDVVLVDPSARRAERLLRAGSPHNSLLVTEQCDQLCVMCSQPPKKTHRDRFEHFETACRLAEQGSVIGITGGEPTLHMGPLLAMIERLLADRPDLGFHILSNGQHFDAANTARLAGRLRTNIVWGIPLYAADAPLHDHIVGKPGAFERLIASFAHLLVAGARIELRTVMLEDNLDALAGLARFVAHNLPHIEQWSLMGLENIGFARRRWDALHVDLRARFAPVGNALDQASLYGVPVRLFNIPLCHIPPEFRDYAVASISDWKQRFAPACEGCAARANCAGFFEWHPDHLVEKVVPL</sequence>
<dbReference type="InterPro" id="IPR024032">
    <property type="entry name" value="rSAM_paired_HxsC"/>
</dbReference>
<dbReference type="SFLD" id="SFLDS00029">
    <property type="entry name" value="Radical_SAM"/>
    <property type="match status" value="1"/>
</dbReference>
<dbReference type="CDD" id="cd01335">
    <property type="entry name" value="Radical_SAM"/>
    <property type="match status" value="1"/>
</dbReference>
<evidence type="ECO:0000256" key="4">
    <source>
        <dbReference type="ARBA" id="ARBA00023004"/>
    </source>
</evidence>
<dbReference type="PANTHER" id="PTHR11228">
    <property type="entry name" value="RADICAL SAM DOMAIN PROTEIN"/>
    <property type="match status" value="1"/>
</dbReference>
<feature type="domain" description="Radical SAM core" evidence="6">
    <location>
        <begin position="78"/>
        <end position="296"/>
    </location>
</feature>
<dbReference type="InterPro" id="IPR058240">
    <property type="entry name" value="rSAM_sf"/>
</dbReference>
<evidence type="ECO:0000259" key="6">
    <source>
        <dbReference type="PROSITE" id="PS51918"/>
    </source>
</evidence>
<dbReference type="SFLD" id="SFLDG01067">
    <property type="entry name" value="SPASM/twitch_domain_containing"/>
    <property type="match status" value="1"/>
</dbReference>
<evidence type="ECO:0000313" key="7">
    <source>
        <dbReference type="EMBL" id="SNT09525.1"/>
    </source>
</evidence>
<evidence type="ECO:0000256" key="3">
    <source>
        <dbReference type="ARBA" id="ARBA00022723"/>
    </source>
</evidence>
<dbReference type="GO" id="GO:0046872">
    <property type="term" value="F:metal ion binding"/>
    <property type="evidence" value="ECO:0007669"/>
    <property type="project" value="UniProtKB-KW"/>
</dbReference>
<dbReference type="NCBIfam" id="TIGR03977">
    <property type="entry name" value="rSAM_pair_HxsC"/>
    <property type="match status" value="1"/>
</dbReference>
<dbReference type="PANTHER" id="PTHR11228:SF34">
    <property type="entry name" value="TUNGSTEN-CONTAINING ALDEHYDE FERREDOXIN OXIDOREDUCTASE COFACTOR MODIFYING PROTEIN"/>
    <property type="match status" value="1"/>
</dbReference>
<evidence type="ECO:0000256" key="1">
    <source>
        <dbReference type="ARBA" id="ARBA00001966"/>
    </source>
</evidence>
<comment type="cofactor">
    <cofactor evidence="1">
        <name>[4Fe-4S] cluster</name>
        <dbReference type="ChEBI" id="CHEBI:49883"/>
    </cofactor>
</comment>
<dbReference type="Gene3D" id="3.20.20.70">
    <property type="entry name" value="Aldolase class I"/>
    <property type="match status" value="1"/>
</dbReference>
<dbReference type="EMBL" id="FZPA01000011">
    <property type="protein sequence ID" value="SNT09525.1"/>
    <property type="molecule type" value="Genomic_DNA"/>
</dbReference>
<dbReference type="SUPFAM" id="SSF102114">
    <property type="entry name" value="Radical SAM enzymes"/>
    <property type="match status" value="1"/>
</dbReference>
<dbReference type="PROSITE" id="PS51918">
    <property type="entry name" value="RADICAL_SAM"/>
    <property type="match status" value="1"/>
</dbReference>
<accession>A0A239JUQ7</accession>
<dbReference type="Pfam" id="PF04055">
    <property type="entry name" value="Radical_SAM"/>
    <property type="match status" value="1"/>
</dbReference>
<keyword evidence="8" id="KW-1185">Reference proteome</keyword>
<dbReference type="GO" id="GO:0051536">
    <property type="term" value="F:iron-sulfur cluster binding"/>
    <property type="evidence" value="ECO:0007669"/>
    <property type="project" value="UniProtKB-KW"/>
</dbReference>
<name>A0A239JUQ7_9SPHN</name>
<dbReference type="GO" id="GO:0003824">
    <property type="term" value="F:catalytic activity"/>
    <property type="evidence" value="ECO:0007669"/>
    <property type="project" value="InterPro"/>
</dbReference>
<organism evidence="7 8">
    <name type="scientific">Sphingopyxis indica</name>
    <dbReference type="NCBI Taxonomy" id="436663"/>
    <lineage>
        <taxon>Bacteria</taxon>
        <taxon>Pseudomonadati</taxon>
        <taxon>Pseudomonadota</taxon>
        <taxon>Alphaproteobacteria</taxon>
        <taxon>Sphingomonadales</taxon>
        <taxon>Sphingomonadaceae</taxon>
        <taxon>Sphingopyxis</taxon>
    </lineage>
</organism>
<keyword evidence="5" id="KW-0411">Iron-sulfur</keyword>
<keyword evidence="2" id="KW-0949">S-adenosyl-L-methionine</keyword>
<evidence type="ECO:0000313" key="8">
    <source>
        <dbReference type="Proteomes" id="UP000198339"/>
    </source>
</evidence>
<dbReference type="Proteomes" id="UP000198339">
    <property type="component" value="Unassembled WGS sequence"/>
</dbReference>
<gene>
    <name evidence="7" type="ORF">SAMN06295955_11184</name>
</gene>
<dbReference type="AlphaFoldDB" id="A0A239JUQ7"/>
<dbReference type="OrthoDB" id="4501241at2"/>
<dbReference type="InterPro" id="IPR007197">
    <property type="entry name" value="rSAM"/>
</dbReference>
<dbReference type="InterPro" id="IPR013785">
    <property type="entry name" value="Aldolase_TIM"/>
</dbReference>
<evidence type="ECO:0000256" key="2">
    <source>
        <dbReference type="ARBA" id="ARBA00022691"/>
    </source>
</evidence>